<organism evidence="10 11">
    <name type="scientific">Actinobacillus equuli subsp. equuli</name>
    <dbReference type="NCBI Taxonomy" id="202947"/>
    <lineage>
        <taxon>Bacteria</taxon>
        <taxon>Pseudomonadati</taxon>
        <taxon>Pseudomonadota</taxon>
        <taxon>Gammaproteobacteria</taxon>
        <taxon>Pasteurellales</taxon>
        <taxon>Pasteurellaceae</taxon>
        <taxon>Actinobacillus</taxon>
    </lineage>
</organism>
<feature type="binding site" evidence="9">
    <location>
        <position position="160"/>
    </location>
    <ligand>
        <name>NAD(+)</name>
        <dbReference type="ChEBI" id="CHEBI:57540"/>
    </ligand>
</feature>
<dbReference type="GO" id="GO:0005737">
    <property type="term" value="C:cytoplasm"/>
    <property type="evidence" value="ECO:0007669"/>
    <property type="project" value="UniProtKB-SubCell"/>
</dbReference>
<keyword evidence="4 9" id="KW-0418">Kinase</keyword>
<accession>A0A0A7MI91</accession>
<dbReference type="NCBIfam" id="NF002306">
    <property type="entry name" value="PRK01231.1"/>
    <property type="match status" value="1"/>
</dbReference>
<dbReference type="AlphaFoldDB" id="A0A0A7MI91"/>
<dbReference type="GeneID" id="92744467"/>
<feature type="binding site" evidence="9">
    <location>
        <position position="179"/>
    </location>
    <ligand>
        <name>NAD(+)</name>
        <dbReference type="ChEBI" id="CHEBI:57540"/>
    </ligand>
</feature>
<sequence>MKSAERFFECIAIVGKPRHDIALETHLAVYNWLKDRRYDVLLEENIARQLNLPDGKSLEEIGQQANLVIVIGGDGNMLGMARQLAKYRVPLIGINRGNLGFLTDIAPQSAFEQLHNCIERGEFVIEERFLLEARIERNGKIIATNNALNEVVIHPSQVARIIEFEVYIDGKFAFSQRSDGLIISTPTGSTAYSLSAGGPILTPNMNAIALVPMHPHTLSSRPLVIDGDSQISLRFAQYNQPSLEVSCDGQYDLPFTPEDRIIVTKSPDTLHLLHLNNYNYFTVLGSKLGWSSKLF</sequence>
<dbReference type="HAMAP" id="MF_00361">
    <property type="entry name" value="NAD_kinase"/>
    <property type="match status" value="1"/>
</dbReference>
<protein>
    <recommendedName>
        <fullName evidence="9">NAD kinase</fullName>
        <ecNumber evidence="9">2.7.1.23</ecNumber>
    </recommendedName>
    <alternativeName>
        <fullName evidence="9">ATP-dependent NAD kinase</fullName>
    </alternativeName>
</protein>
<keyword evidence="7 9" id="KW-0520">NAD</keyword>
<evidence type="ECO:0000313" key="11">
    <source>
        <dbReference type="Proteomes" id="UP001142444"/>
    </source>
</evidence>
<comment type="catalytic activity">
    <reaction evidence="8 9">
        <text>NAD(+) + ATP = ADP + NADP(+) + H(+)</text>
        <dbReference type="Rhea" id="RHEA:18629"/>
        <dbReference type="ChEBI" id="CHEBI:15378"/>
        <dbReference type="ChEBI" id="CHEBI:30616"/>
        <dbReference type="ChEBI" id="CHEBI:57540"/>
        <dbReference type="ChEBI" id="CHEBI:58349"/>
        <dbReference type="ChEBI" id="CHEBI:456216"/>
        <dbReference type="EC" id="2.7.1.23"/>
    </reaction>
</comment>
<dbReference type="FunFam" id="2.60.200.30:FF:000001">
    <property type="entry name" value="NAD kinase"/>
    <property type="match status" value="1"/>
</dbReference>
<dbReference type="InterPro" id="IPR017438">
    <property type="entry name" value="ATP-NAD_kinase_N"/>
</dbReference>
<feature type="binding site" evidence="9">
    <location>
        <begin position="74"/>
        <end position="75"/>
    </location>
    <ligand>
        <name>NAD(+)</name>
        <dbReference type="ChEBI" id="CHEBI:57540"/>
    </ligand>
</feature>
<feature type="binding site" evidence="9">
    <location>
        <position position="177"/>
    </location>
    <ligand>
        <name>NAD(+)</name>
        <dbReference type="ChEBI" id="CHEBI:57540"/>
    </ligand>
</feature>
<dbReference type="Pfam" id="PF01513">
    <property type="entry name" value="NAD_kinase"/>
    <property type="match status" value="1"/>
</dbReference>
<keyword evidence="5 9" id="KW-0067">ATP-binding</keyword>
<dbReference type="Proteomes" id="UP001142444">
    <property type="component" value="Unassembled WGS sequence"/>
</dbReference>
<keyword evidence="1 9" id="KW-0963">Cytoplasm</keyword>
<evidence type="ECO:0000256" key="1">
    <source>
        <dbReference type="ARBA" id="ARBA00022490"/>
    </source>
</evidence>
<evidence type="ECO:0000313" key="10">
    <source>
        <dbReference type="EMBL" id="MDE8034779.1"/>
    </source>
</evidence>
<dbReference type="InterPro" id="IPR017437">
    <property type="entry name" value="ATP-NAD_kinase_PpnK-typ_C"/>
</dbReference>
<evidence type="ECO:0000256" key="8">
    <source>
        <dbReference type="ARBA" id="ARBA00047925"/>
    </source>
</evidence>
<reference evidence="10" key="2">
    <citation type="journal article" date="2023" name="Pathogens">
        <title>Pathological Features and Genomic Characterization of an Actinobacillus equuli subsp. equuli Bearing Unique Virulence-Associated Genes from an Adult Horse with Pleuropneumonia.</title>
        <authorList>
            <person name="Kamali M."/>
            <person name="Carossino M."/>
            <person name="Del Piero F."/>
            <person name="Peak L."/>
            <person name="Mitchell M.S."/>
            <person name="Willette J."/>
            <person name="Baker R."/>
            <person name="Li F."/>
            <person name="Kenez A."/>
            <person name="Balasuriya U.B.R."/>
            <person name="Go Y.Y."/>
        </authorList>
    </citation>
    <scope>NUCLEOTIDE SEQUENCE</scope>
    <source>
        <strain evidence="10">4524</strain>
    </source>
</reference>
<dbReference type="Gene3D" id="3.40.50.10330">
    <property type="entry name" value="Probable inorganic polyphosphate/atp-NAD kinase, domain 1"/>
    <property type="match status" value="1"/>
</dbReference>
<dbReference type="PANTHER" id="PTHR20275:SF0">
    <property type="entry name" value="NAD KINASE"/>
    <property type="match status" value="1"/>
</dbReference>
<dbReference type="EMBL" id="JAPHVQ010000005">
    <property type="protein sequence ID" value="MDE8034779.1"/>
    <property type="molecule type" value="Genomic_DNA"/>
</dbReference>
<dbReference type="NCBIfam" id="NF002893">
    <property type="entry name" value="PRK03378.1"/>
    <property type="match status" value="1"/>
</dbReference>
<proteinExistence type="inferred from homology"/>
<keyword evidence="2 9" id="KW-0808">Transferase</keyword>
<comment type="caution">
    <text evidence="9">Lacks conserved residue(s) required for the propagation of feature annotation.</text>
</comment>
<gene>
    <name evidence="9" type="primary">nadK</name>
    <name evidence="10" type="ORF">OQ257_06320</name>
</gene>
<evidence type="ECO:0000256" key="7">
    <source>
        <dbReference type="ARBA" id="ARBA00023027"/>
    </source>
</evidence>
<keyword evidence="6 9" id="KW-0521">NADP</keyword>
<dbReference type="GO" id="GO:0005524">
    <property type="term" value="F:ATP binding"/>
    <property type="evidence" value="ECO:0007669"/>
    <property type="project" value="UniProtKB-KW"/>
</dbReference>
<comment type="subcellular location">
    <subcellularLocation>
        <location evidence="9">Cytoplasm</location>
    </subcellularLocation>
</comment>
<dbReference type="PANTHER" id="PTHR20275">
    <property type="entry name" value="NAD KINASE"/>
    <property type="match status" value="1"/>
</dbReference>
<comment type="function">
    <text evidence="9">Involved in the regulation of the intracellular balance of NAD and NADP, and is a key enzyme in the biosynthesis of NADP. Catalyzes specifically the phosphorylation on 2'-hydroxyl of the adenosine moiety of NAD to yield NADP.</text>
</comment>
<dbReference type="Gene3D" id="2.60.200.30">
    <property type="entry name" value="Probable inorganic polyphosphate/atp-NAD kinase, domain 2"/>
    <property type="match status" value="1"/>
</dbReference>
<dbReference type="Pfam" id="PF20143">
    <property type="entry name" value="NAD_kinase_C"/>
    <property type="match status" value="1"/>
</dbReference>
<dbReference type="NCBIfam" id="NF002579">
    <property type="entry name" value="PRK02231.1"/>
    <property type="match status" value="1"/>
</dbReference>
<dbReference type="GO" id="GO:0019674">
    <property type="term" value="P:NAD+ metabolic process"/>
    <property type="evidence" value="ECO:0007669"/>
    <property type="project" value="InterPro"/>
</dbReference>
<feature type="binding site" evidence="9">
    <location>
        <begin position="190"/>
        <end position="195"/>
    </location>
    <ligand>
        <name>NAD(+)</name>
        <dbReference type="ChEBI" id="CHEBI:57540"/>
    </ligand>
</feature>
<dbReference type="GO" id="GO:0003951">
    <property type="term" value="F:NAD+ kinase activity"/>
    <property type="evidence" value="ECO:0007669"/>
    <property type="project" value="UniProtKB-UniRule"/>
</dbReference>
<dbReference type="InterPro" id="IPR002504">
    <property type="entry name" value="NADK"/>
</dbReference>
<keyword evidence="3 9" id="KW-0547">Nucleotide-binding</keyword>
<feature type="binding site" evidence="9">
    <location>
        <begin position="149"/>
        <end position="150"/>
    </location>
    <ligand>
        <name>NAD(+)</name>
        <dbReference type="ChEBI" id="CHEBI:57540"/>
    </ligand>
</feature>
<dbReference type="RefSeq" id="WP_039196332.1">
    <property type="nucleotide sequence ID" value="NZ_CBCRTM010000009.1"/>
</dbReference>
<feature type="binding site" evidence="9">
    <location>
        <position position="250"/>
    </location>
    <ligand>
        <name>NAD(+)</name>
        <dbReference type="ChEBI" id="CHEBI:57540"/>
    </ligand>
</feature>
<dbReference type="EC" id="2.7.1.23" evidence="9"/>
<comment type="caution">
    <text evidence="10">The sequence shown here is derived from an EMBL/GenBank/DDBJ whole genome shotgun (WGS) entry which is preliminary data.</text>
</comment>
<dbReference type="GO" id="GO:0051287">
    <property type="term" value="F:NAD binding"/>
    <property type="evidence" value="ECO:0007669"/>
    <property type="project" value="UniProtKB-ARBA"/>
</dbReference>
<evidence type="ECO:0000256" key="2">
    <source>
        <dbReference type="ARBA" id="ARBA00022679"/>
    </source>
</evidence>
<evidence type="ECO:0000256" key="9">
    <source>
        <dbReference type="HAMAP-Rule" id="MF_00361"/>
    </source>
</evidence>
<evidence type="ECO:0000256" key="3">
    <source>
        <dbReference type="ARBA" id="ARBA00022741"/>
    </source>
</evidence>
<name>A0A0A7MI91_ACTEU</name>
<evidence type="ECO:0000256" key="6">
    <source>
        <dbReference type="ARBA" id="ARBA00022857"/>
    </source>
</evidence>
<reference evidence="10" key="1">
    <citation type="submission" date="2022-11" db="EMBL/GenBank/DDBJ databases">
        <authorList>
            <person name="Kamali M."/>
            <person name="Peak L."/>
            <person name="Go Y.Y."/>
            <person name="Balasuriya U.B.R."/>
            <person name="Carossino M."/>
        </authorList>
    </citation>
    <scope>NUCLEOTIDE SEQUENCE</scope>
    <source>
        <strain evidence="10">4524</strain>
    </source>
</reference>
<dbReference type="GO" id="GO:0046872">
    <property type="term" value="F:metal ion binding"/>
    <property type="evidence" value="ECO:0007669"/>
    <property type="project" value="UniProtKB-UniRule"/>
</dbReference>
<feature type="active site" description="Proton acceptor" evidence="9">
    <location>
        <position position="74"/>
    </location>
</feature>
<dbReference type="InterPro" id="IPR016064">
    <property type="entry name" value="NAD/diacylglycerol_kinase_sf"/>
</dbReference>
<evidence type="ECO:0000256" key="4">
    <source>
        <dbReference type="ARBA" id="ARBA00022777"/>
    </source>
</evidence>
<keyword evidence="11" id="KW-1185">Reference proteome</keyword>
<evidence type="ECO:0000256" key="5">
    <source>
        <dbReference type="ARBA" id="ARBA00022840"/>
    </source>
</evidence>
<dbReference type="GO" id="GO:0006741">
    <property type="term" value="P:NADP+ biosynthetic process"/>
    <property type="evidence" value="ECO:0007669"/>
    <property type="project" value="UniProtKB-UniRule"/>
</dbReference>
<comment type="similarity">
    <text evidence="9">Belongs to the NAD kinase family.</text>
</comment>
<dbReference type="KEGG" id="aeu:ACEE_01645"/>
<dbReference type="SUPFAM" id="SSF111331">
    <property type="entry name" value="NAD kinase/diacylglycerol kinase-like"/>
    <property type="match status" value="1"/>
</dbReference>
<comment type="cofactor">
    <cofactor evidence="9">
        <name>a divalent metal cation</name>
        <dbReference type="ChEBI" id="CHEBI:60240"/>
    </cofactor>
</comment>